<dbReference type="SUPFAM" id="SSF46689">
    <property type="entry name" value="Homeodomain-like"/>
    <property type="match status" value="1"/>
</dbReference>
<proteinExistence type="predicted"/>
<dbReference type="Pfam" id="PF13565">
    <property type="entry name" value="HTH_32"/>
    <property type="match status" value="1"/>
</dbReference>
<evidence type="ECO:0000313" key="2">
    <source>
        <dbReference type="Proteomes" id="UP001500962"/>
    </source>
</evidence>
<dbReference type="AlphaFoldDB" id="A0AAV3SBZ7"/>
<evidence type="ECO:0000313" key="1">
    <source>
        <dbReference type="EMBL" id="GAA0451342.1"/>
    </source>
</evidence>
<reference evidence="1" key="1">
    <citation type="journal article" date="2014" name="Int. J. Syst. Evol. Microbiol.">
        <title>Complete genome sequence of Corynebacterium casei LMG S-19264T (=DSM 44701T), isolated from a smear-ripened cheese.</title>
        <authorList>
            <consortium name="US DOE Joint Genome Institute (JGI-PGF)"/>
            <person name="Walter F."/>
            <person name="Albersmeier A."/>
            <person name="Kalinowski J."/>
            <person name="Ruckert C."/>
        </authorList>
    </citation>
    <scope>NUCLEOTIDE SEQUENCE</scope>
    <source>
        <strain evidence="1">JCM 12289</strain>
    </source>
</reference>
<dbReference type="InterPro" id="IPR009057">
    <property type="entry name" value="Homeodomain-like_sf"/>
</dbReference>
<dbReference type="InterPro" id="IPR038116">
    <property type="entry name" value="TrpR-like_sf"/>
</dbReference>
<name>A0AAV3SBZ7_HALDO</name>
<gene>
    <name evidence="1" type="ORF">GCM10008985_03740</name>
</gene>
<dbReference type="Proteomes" id="UP001500962">
    <property type="component" value="Unassembled WGS sequence"/>
</dbReference>
<evidence type="ECO:0008006" key="3">
    <source>
        <dbReference type="Google" id="ProtNLM"/>
    </source>
</evidence>
<comment type="caution">
    <text evidence="1">The sequence shown here is derived from an EMBL/GenBank/DDBJ whole genome shotgun (WGS) entry which is preliminary data.</text>
</comment>
<accession>A0AAV3SBZ7</accession>
<reference evidence="1" key="2">
    <citation type="submission" date="2023-12" db="EMBL/GenBank/DDBJ databases">
        <authorList>
            <person name="Sun Q."/>
            <person name="Inoue M."/>
        </authorList>
    </citation>
    <scope>NUCLEOTIDE SEQUENCE</scope>
    <source>
        <strain evidence="1">JCM 12289</strain>
    </source>
</reference>
<protein>
    <recommendedName>
        <fullName evidence="3">Transposase</fullName>
    </recommendedName>
</protein>
<organism evidence="1 2">
    <name type="scientific">Halococcus dombrowskii</name>
    <dbReference type="NCBI Taxonomy" id="179637"/>
    <lineage>
        <taxon>Archaea</taxon>
        <taxon>Methanobacteriati</taxon>
        <taxon>Methanobacteriota</taxon>
        <taxon>Stenosarchaea group</taxon>
        <taxon>Halobacteria</taxon>
        <taxon>Halobacteriales</taxon>
        <taxon>Halococcaceae</taxon>
        <taxon>Halococcus</taxon>
    </lineage>
</organism>
<sequence>MSGDRRKEIVRHLSEDDLNRLLAETDNEKVSKRLTFVKRLYKGATLEDAADDVGRSSATATRWVRRWNEGGLGLLTPNFGGGRPPKLGDDEQEQLLELLREGQPWKSQEIQYLLNEKFDVEYLWRFDYLKPA</sequence>
<dbReference type="EMBL" id="BAAADN010000004">
    <property type="protein sequence ID" value="GAA0451342.1"/>
    <property type="molecule type" value="Genomic_DNA"/>
</dbReference>
<dbReference type="Gene3D" id="1.10.1270.10">
    <property type="entry name" value="TrpR-like"/>
    <property type="match status" value="1"/>
</dbReference>